<gene>
    <name evidence="4" type="ORF">CJ199_01185</name>
</gene>
<keyword evidence="2" id="KW-0732">Signal</keyword>
<evidence type="ECO:0000259" key="3">
    <source>
        <dbReference type="Pfam" id="PF00496"/>
    </source>
</evidence>
<feature type="region of interest" description="Disordered" evidence="1">
    <location>
        <begin position="28"/>
        <end position="52"/>
    </location>
</feature>
<dbReference type="GO" id="GO:0042597">
    <property type="term" value="C:periplasmic space"/>
    <property type="evidence" value="ECO:0007669"/>
    <property type="project" value="UniProtKB-ARBA"/>
</dbReference>
<dbReference type="Gene3D" id="3.10.105.10">
    <property type="entry name" value="Dipeptide-binding Protein, Domain 3"/>
    <property type="match status" value="1"/>
</dbReference>
<accession>A0A2N6VPV9</accession>
<dbReference type="GO" id="GO:0015833">
    <property type="term" value="P:peptide transport"/>
    <property type="evidence" value="ECO:0007669"/>
    <property type="project" value="TreeGrafter"/>
</dbReference>
<feature type="chain" id="PRO_5038419924" evidence="2">
    <location>
        <begin position="22"/>
        <end position="559"/>
    </location>
</feature>
<dbReference type="PROSITE" id="PS51257">
    <property type="entry name" value="PROKAR_LIPOPROTEIN"/>
    <property type="match status" value="1"/>
</dbReference>
<evidence type="ECO:0000313" key="5">
    <source>
        <dbReference type="Proteomes" id="UP000235598"/>
    </source>
</evidence>
<dbReference type="Proteomes" id="UP000235598">
    <property type="component" value="Unassembled WGS sequence"/>
</dbReference>
<organism evidence="4 5">
    <name type="scientific">Brevibacterium paucivorans</name>
    <dbReference type="NCBI Taxonomy" id="170994"/>
    <lineage>
        <taxon>Bacteria</taxon>
        <taxon>Bacillati</taxon>
        <taxon>Actinomycetota</taxon>
        <taxon>Actinomycetes</taxon>
        <taxon>Micrococcales</taxon>
        <taxon>Brevibacteriaceae</taxon>
        <taxon>Brevibacterium</taxon>
    </lineage>
</organism>
<evidence type="ECO:0000256" key="1">
    <source>
        <dbReference type="SAM" id="MobiDB-lite"/>
    </source>
</evidence>
<reference evidence="4 5" key="1">
    <citation type="submission" date="2017-09" db="EMBL/GenBank/DDBJ databases">
        <title>Bacterial strain isolated from the female urinary microbiota.</title>
        <authorList>
            <person name="Thomas-White K."/>
            <person name="Kumar N."/>
            <person name="Forster S."/>
            <person name="Putonti C."/>
            <person name="Lawley T."/>
            <person name="Wolfe A.J."/>
        </authorList>
    </citation>
    <scope>NUCLEOTIDE SEQUENCE [LARGE SCALE GENOMIC DNA]</scope>
    <source>
        <strain evidence="4 5">UMB1301</strain>
    </source>
</reference>
<dbReference type="InterPro" id="IPR030678">
    <property type="entry name" value="Peptide/Ni-bd"/>
</dbReference>
<dbReference type="GO" id="GO:0043190">
    <property type="term" value="C:ATP-binding cassette (ABC) transporter complex"/>
    <property type="evidence" value="ECO:0007669"/>
    <property type="project" value="InterPro"/>
</dbReference>
<dbReference type="PANTHER" id="PTHR30290">
    <property type="entry name" value="PERIPLASMIC BINDING COMPONENT OF ABC TRANSPORTER"/>
    <property type="match status" value="1"/>
</dbReference>
<dbReference type="GO" id="GO:1904680">
    <property type="term" value="F:peptide transmembrane transporter activity"/>
    <property type="evidence" value="ECO:0007669"/>
    <property type="project" value="TreeGrafter"/>
</dbReference>
<dbReference type="AlphaFoldDB" id="A0A2N6VPV9"/>
<dbReference type="Gene3D" id="3.40.190.10">
    <property type="entry name" value="Periplasmic binding protein-like II"/>
    <property type="match status" value="1"/>
</dbReference>
<proteinExistence type="predicted"/>
<dbReference type="PIRSF" id="PIRSF002741">
    <property type="entry name" value="MppA"/>
    <property type="match status" value="1"/>
</dbReference>
<dbReference type="PANTHER" id="PTHR30290:SF83">
    <property type="entry name" value="ABC TRANSPORTER SUBSTRATE-BINDING PROTEIN"/>
    <property type="match status" value="1"/>
</dbReference>
<dbReference type="CDD" id="cd00995">
    <property type="entry name" value="PBP2_NikA_DppA_OppA_like"/>
    <property type="match status" value="1"/>
</dbReference>
<dbReference type="Pfam" id="PF00496">
    <property type="entry name" value="SBP_bac_5"/>
    <property type="match status" value="1"/>
</dbReference>
<dbReference type="OrthoDB" id="9046151at2"/>
<dbReference type="SUPFAM" id="SSF53850">
    <property type="entry name" value="Periplasmic binding protein-like II"/>
    <property type="match status" value="1"/>
</dbReference>
<feature type="signal peptide" evidence="2">
    <location>
        <begin position="1"/>
        <end position="21"/>
    </location>
</feature>
<dbReference type="Gene3D" id="3.90.76.10">
    <property type="entry name" value="Dipeptide-binding Protein, Domain 1"/>
    <property type="match status" value="1"/>
</dbReference>
<name>A0A2N6VPV9_9MICO</name>
<dbReference type="InterPro" id="IPR039424">
    <property type="entry name" value="SBP_5"/>
</dbReference>
<protein>
    <submittedName>
        <fullName evidence="4">Peptide ABC transporter substrate-binding protein</fullName>
    </submittedName>
</protein>
<sequence>MKKRLTTLGAALGVSALLLSACGGSGGNGDGGKDGGGSPVEVSGTKASDTYEGQEGGEITFAGCNPQDLLIPGFTQETCGGNVLDSILVGLTEVDPSTGKPRLANAESIEANDENTMFTVKLKDWKFDDGSPVTAKSYVDAWNWGANGANGAKQQAFFGPGFLDVKGYDKVAESKDKGATMEGLKVVDDKTFTVETTSANSLFETMVVHSTYMPLPEAFFKDHEAYGKKPIGNGPFKLTEYKQEQQIVLEKNTDYQGEAKAHVDKLTFKMYTEPGAAYADVVAGNVDYVDAIPPDAVAGNKWQTDLGEGRWQLGPSTLWNGYSFPQYDEKFKDPKVRQAISMAIDRQAVTDAVTNGENTPGTAWSPPGIEPFQDDVCGDKCHVDGEAAKKLLEEGGGFEGTLTIAFNNDGPGNKEVTEAVCTSINENLGIDCQPQSFPTFAEMLDKIDAKEMTGMYRSGWQADFPSPLSYLTAYYITNAGSNKSGYSNPEYDKMASDILSQDEAEQEATFKKMQETLAEDMPVTPLWYGTLRLGWSDKVVAPKVTWKSTIDFTTAGLKK</sequence>
<dbReference type="EMBL" id="PNHK01000001">
    <property type="protein sequence ID" value="PMD06043.1"/>
    <property type="molecule type" value="Genomic_DNA"/>
</dbReference>
<evidence type="ECO:0000313" key="4">
    <source>
        <dbReference type="EMBL" id="PMD06043.1"/>
    </source>
</evidence>
<feature type="domain" description="Solute-binding protein family 5" evidence="3">
    <location>
        <begin position="104"/>
        <end position="480"/>
    </location>
</feature>
<evidence type="ECO:0000256" key="2">
    <source>
        <dbReference type="SAM" id="SignalP"/>
    </source>
</evidence>
<dbReference type="InterPro" id="IPR000914">
    <property type="entry name" value="SBP_5_dom"/>
</dbReference>
<comment type="caution">
    <text evidence="4">The sequence shown here is derived from an EMBL/GenBank/DDBJ whole genome shotgun (WGS) entry which is preliminary data.</text>
</comment>
<dbReference type="RefSeq" id="WP_102237699.1">
    <property type="nucleotide sequence ID" value="NZ_PNHK01000001.1"/>
</dbReference>
<feature type="compositionally biased region" description="Gly residues" evidence="1">
    <location>
        <begin position="28"/>
        <end position="38"/>
    </location>
</feature>